<name>A0A7J7MKT8_9MAGN</name>
<dbReference type="Gene3D" id="3.30.70.330">
    <property type="match status" value="1"/>
</dbReference>
<dbReference type="OrthoDB" id="1913496at2759"/>
<dbReference type="InterPro" id="IPR053316">
    <property type="entry name" value="Epigenetic_reg_gene_expr"/>
</dbReference>
<keyword evidence="4" id="KW-1185">Reference proteome</keyword>
<dbReference type="Pfam" id="PF00076">
    <property type="entry name" value="RRM_1"/>
    <property type="match status" value="1"/>
</dbReference>
<comment type="caution">
    <text evidence="3">The sequence shown here is derived from an EMBL/GenBank/DDBJ whole genome shotgun (WGS) entry which is preliminary data.</text>
</comment>
<evidence type="ECO:0000313" key="3">
    <source>
        <dbReference type="EMBL" id="KAF6155519.1"/>
    </source>
</evidence>
<dbReference type="PANTHER" id="PTHR36309:SF1">
    <property type="entry name" value="RNA-BINDING (RRM_RBD_RNP MOTIFS) FAMILY PROTEIN"/>
    <property type="match status" value="1"/>
</dbReference>
<gene>
    <name evidence="3" type="ORF">GIB67_017874</name>
</gene>
<dbReference type="Proteomes" id="UP000541444">
    <property type="component" value="Unassembled WGS sequence"/>
</dbReference>
<dbReference type="PROSITE" id="PS50102">
    <property type="entry name" value="RRM"/>
    <property type="match status" value="1"/>
</dbReference>
<evidence type="ECO:0000259" key="2">
    <source>
        <dbReference type="PROSITE" id="PS50102"/>
    </source>
</evidence>
<keyword evidence="1" id="KW-0694">RNA-binding</keyword>
<dbReference type="SUPFAM" id="SSF54928">
    <property type="entry name" value="RNA-binding domain, RBD"/>
    <property type="match status" value="1"/>
</dbReference>
<evidence type="ECO:0000313" key="4">
    <source>
        <dbReference type="Proteomes" id="UP000541444"/>
    </source>
</evidence>
<dbReference type="CDD" id="cd00590">
    <property type="entry name" value="RRM_SF"/>
    <property type="match status" value="1"/>
</dbReference>
<dbReference type="InterPro" id="IPR012677">
    <property type="entry name" value="Nucleotide-bd_a/b_plait_sf"/>
</dbReference>
<feature type="domain" description="RRM" evidence="2">
    <location>
        <begin position="12"/>
        <end position="95"/>
    </location>
</feature>
<sequence>MSYTDFKEKVKKTVYFDNLSSQVTPSVIKTALAQFGDVKDIIFIPNYVGTNSIPACALVEMENANQAKSVVFEVTKLPFMMSGMPRPVRSLAAKAQMFPKRPQKPGLAAKCQWLDLEDEDFHTTRKLMVSSGRHVAEAAFVLEVRPFHGTVRGDDESDISTLTAMQRTLLKFLCP</sequence>
<accession>A0A7J7MKT8</accession>
<dbReference type="InterPro" id="IPR035979">
    <property type="entry name" value="RBD_domain_sf"/>
</dbReference>
<dbReference type="AlphaFoldDB" id="A0A7J7MKT8"/>
<reference evidence="3 4" key="1">
    <citation type="journal article" date="2020" name="IScience">
        <title>Genome Sequencing of the Endangered Kingdonia uniflora (Circaeasteraceae, Ranunculales) Reveals Potential Mechanisms of Evolutionary Specialization.</title>
        <authorList>
            <person name="Sun Y."/>
            <person name="Deng T."/>
            <person name="Zhang A."/>
            <person name="Moore M.J."/>
            <person name="Landis J.B."/>
            <person name="Lin N."/>
            <person name="Zhang H."/>
            <person name="Zhang X."/>
            <person name="Huang J."/>
            <person name="Zhang X."/>
            <person name="Sun H."/>
            <person name="Wang H."/>
        </authorList>
    </citation>
    <scope>NUCLEOTIDE SEQUENCE [LARGE SCALE GENOMIC DNA]</scope>
    <source>
        <strain evidence="3">TB1705</strain>
        <tissue evidence="3">Leaf</tissue>
    </source>
</reference>
<dbReference type="GO" id="GO:0003723">
    <property type="term" value="F:RNA binding"/>
    <property type="evidence" value="ECO:0007669"/>
    <property type="project" value="UniProtKB-UniRule"/>
</dbReference>
<organism evidence="3 4">
    <name type="scientific">Kingdonia uniflora</name>
    <dbReference type="NCBI Taxonomy" id="39325"/>
    <lineage>
        <taxon>Eukaryota</taxon>
        <taxon>Viridiplantae</taxon>
        <taxon>Streptophyta</taxon>
        <taxon>Embryophyta</taxon>
        <taxon>Tracheophyta</taxon>
        <taxon>Spermatophyta</taxon>
        <taxon>Magnoliopsida</taxon>
        <taxon>Ranunculales</taxon>
        <taxon>Circaeasteraceae</taxon>
        <taxon>Kingdonia</taxon>
    </lineage>
</organism>
<dbReference type="InterPro" id="IPR000504">
    <property type="entry name" value="RRM_dom"/>
</dbReference>
<dbReference type="EMBL" id="JACGCM010001420">
    <property type="protein sequence ID" value="KAF6155519.1"/>
    <property type="molecule type" value="Genomic_DNA"/>
</dbReference>
<evidence type="ECO:0000256" key="1">
    <source>
        <dbReference type="PROSITE-ProRule" id="PRU00176"/>
    </source>
</evidence>
<protein>
    <recommendedName>
        <fullName evidence="2">RRM domain-containing protein</fullName>
    </recommendedName>
</protein>
<dbReference type="PANTHER" id="PTHR36309">
    <property type="entry name" value="RNA-BINDING (RRM/RBD/RNP MOTIFS) FAMILY PROTEIN"/>
    <property type="match status" value="1"/>
</dbReference>
<proteinExistence type="predicted"/>